<evidence type="ECO:0000313" key="1">
    <source>
        <dbReference type="EMBL" id="CAG8569719.1"/>
    </source>
</evidence>
<proteinExistence type="predicted"/>
<accession>A0ABN7UFN9</accession>
<protein>
    <submittedName>
        <fullName evidence="1">20562_t:CDS:1</fullName>
    </submittedName>
</protein>
<evidence type="ECO:0000313" key="2">
    <source>
        <dbReference type="Proteomes" id="UP000789901"/>
    </source>
</evidence>
<dbReference type="Proteomes" id="UP000789901">
    <property type="component" value="Unassembled WGS sequence"/>
</dbReference>
<reference evidence="1 2" key="1">
    <citation type="submission" date="2021-06" db="EMBL/GenBank/DDBJ databases">
        <authorList>
            <person name="Kallberg Y."/>
            <person name="Tangrot J."/>
            <person name="Rosling A."/>
        </authorList>
    </citation>
    <scope>NUCLEOTIDE SEQUENCE [LARGE SCALE GENOMIC DNA]</scope>
    <source>
        <strain evidence="1 2">120-4 pot B 10/14</strain>
    </source>
</reference>
<comment type="caution">
    <text evidence="1">The sequence shown here is derived from an EMBL/GenBank/DDBJ whole genome shotgun (WGS) entry which is preliminary data.</text>
</comment>
<feature type="non-terminal residue" evidence="1">
    <location>
        <position position="1"/>
    </location>
</feature>
<gene>
    <name evidence="1" type="ORF">GMARGA_LOCUS5425</name>
</gene>
<keyword evidence="2" id="KW-1185">Reference proteome</keyword>
<dbReference type="EMBL" id="CAJVQB010002303">
    <property type="protein sequence ID" value="CAG8569719.1"/>
    <property type="molecule type" value="Genomic_DNA"/>
</dbReference>
<sequence>QLIFEKGLVTSCKDKLFTKNEVSNKVKVSIKDKAFDKNKDLKAMLYNLDKSCYFE</sequence>
<organism evidence="1 2">
    <name type="scientific">Gigaspora margarita</name>
    <dbReference type="NCBI Taxonomy" id="4874"/>
    <lineage>
        <taxon>Eukaryota</taxon>
        <taxon>Fungi</taxon>
        <taxon>Fungi incertae sedis</taxon>
        <taxon>Mucoromycota</taxon>
        <taxon>Glomeromycotina</taxon>
        <taxon>Glomeromycetes</taxon>
        <taxon>Diversisporales</taxon>
        <taxon>Gigasporaceae</taxon>
        <taxon>Gigaspora</taxon>
    </lineage>
</organism>
<name>A0ABN7UFN9_GIGMA</name>